<organism evidence="2">
    <name type="scientific">freshwater metagenome</name>
    <dbReference type="NCBI Taxonomy" id="449393"/>
    <lineage>
        <taxon>unclassified sequences</taxon>
        <taxon>metagenomes</taxon>
        <taxon>ecological metagenomes</taxon>
    </lineage>
</organism>
<reference evidence="2" key="1">
    <citation type="submission" date="2020-05" db="EMBL/GenBank/DDBJ databases">
        <authorList>
            <person name="Chiriac C."/>
            <person name="Salcher M."/>
            <person name="Ghai R."/>
            <person name="Kavagutti S V."/>
        </authorList>
    </citation>
    <scope>NUCLEOTIDE SEQUENCE</scope>
</reference>
<protein>
    <submittedName>
        <fullName evidence="2">Unannotated protein</fullName>
    </submittedName>
</protein>
<dbReference type="InterPro" id="IPR024344">
    <property type="entry name" value="MDMPI_metal-binding"/>
</dbReference>
<dbReference type="Pfam" id="PF11716">
    <property type="entry name" value="MDMPI_N"/>
    <property type="match status" value="1"/>
</dbReference>
<dbReference type="SUPFAM" id="SSF109854">
    <property type="entry name" value="DinB/YfiT-like putative metalloenzymes"/>
    <property type="match status" value="1"/>
</dbReference>
<dbReference type="InterPro" id="IPR034660">
    <property type="entry name" value="DinB/YfiT-like"/>
</dbReference>
<sequence length="223" mass="23182">MPLTFAGTVDRTALHRAALALAPLVGAPEVAAAWDRESALPGMTVGGVARHLVGQFEAAVEFLGILPPPSHAPVVTLVELYRRTDWFTAPVDAPENTSIRDDFDAMAAGGQADSVAVLARSTAWLPDAVAAAGPTTYVPWQDCSVSTDDFLVVRAMEVLVHADDLAASVQLPLPDLDDELTHPALALLAVLSARQHGTPTALRALARAERSTGPAAAFGPVAG</sequence>
<proteinExistence type="predicted"/>
<evidence type="ECO:0000313" key="2">
    <source>
        <dbReference type="EMBL" id="CAB4924161.1"/>
    </source>
</evidence>
<name>A0A6J7I0A4_9ZZZZ</name>
<dbReference type="AlphaFoldDB" id="A0A6J7I0A4"/>
<accession>A0A6J7I0A4</accession>
<gene>
    <name evidence="2" type="ORF">UFOPK3609_01567</name>
</gene>
<dbReference type="GO" id="GO:0046872">
    <property type="term" value="F:metal ion binding"/>
    <property type="evidence" value="ECO:0007669"/>
    <property type="project" value="InterPro"/>
</dbReference>
<dbReference type="EMBL" id="CAFBMQ010000269">
    <property type="protein sequence ID" value="CAB4924161.1"/>
    <property type="molecule type" value="Genomic_DNA"/>
</dbReference>
<dbReference type="Gene3D" id="1.20.120.450">
    <property type="entry name" value="dinb family like domain"/>
    <property type="match status" value="1"/>
</dbReference>
<evidence type="ECO:0000259" key="1">
    <source>
        <dbReference type="Pfam" id="PF11716"/>
    </source>
</evidence>
<feature type="domain" description="Mycothiol-dependent maleylpyruvate isomerase metal-binding" evidence="1">
    <location>
        <begin position="15"/>
        <end position="166"/>
    </location>
</feature>